<dbReference type="Gene3D" id="3.40.630.10">
    <property type="entry name" value="Zn peptidases"/>
    <property type="match status" value="2"/>
</dbReference>
<dbReference type="InterPro" id="IPR050753">
    <property type="entry name" value="Peptidase_M14_domain"/>
</dbReference>
<reference evidence="4" key="2">
    <citation type="submission" date="2015-06" db="UniProtKB">
        <authorList>
            <consortium name="EnsemblMetazoa"/>
        </authorList>
    </citation>
    <scope>IDENTIFICATION</scope>
</reference>
<dbReference type="SUPFAM" id="SSF53187">
    <property type="entry name" value="Zn-dependent exopeptidases"/>
    <property type="match status" value="1"/>
</dbReference>
<dbReference type="PROSITE" id="PS52035">
    <property type="entry name" value="PEPTIDASE_M14"/>
    <property type="match status" value="1"/>
</dbReference>
<evidence type="ECO:0000313" key="5">
    <source>
        <dbReference type="Proteomes" id="UP000015104"/>
    </source>
</evidence>
<dbReference type="GO" id="GO:0008270">
    <property type="term" value="F:zinc ion binding"/>
    <property type="evidence" value="ECO:0007669"/>
    <property type="project" value="InterPro"/>
</dbReference>
<dbReference type="EMBL" id="CAEY01000276">
    <property type="status" value="NOT_ANNOTATED_CDS"/>
    <property type="molecule type" value="Genomic_DNA"/>
</dbReference>
<feature type="domain" description="Peptidase M14" evidence="3">
    <location>
        <begin position="1"/>
        <end position="126"/>
    </location>
</feature>
<organism evidence="4 5">
    <name type="scientific">Tetranychus urticae</name>
    <name type="common">Two-spotted spider mite</name>
    <dbReference type="NCBI Taxonomy" id="32264"/>
    <lineage>
        <taxon>Eukaryota</taxon>
        <taxon>Metazoa</taxon>
        <taxon>Ecdysozoa</taxon>
        <taxon>Arthropoda</taxon>
        <taxon>Chelicerata</taxon>
        <taxon>Arachnida</taxon>
        <taxon>Acari</taxon>
        <taxon>Acariformes</taxon>
        <taxon>Trombidiformes</taxon>
        <taxon>Prostigmata</taxon>
        <taxon>Eleutherengona</taxon>
        <taxon>Raphignathae</taxon>
        <taxon>Tetranychoidea</taxon>
        <taxon>Tetranychidae</taxon>
        <taxon>Tetranychus</taxon>
    </lineage>
</organism>
<evidence type="ECO:0000259" key="3">
    <source>
        <dbReference type="PROSITE" id="PS52035"/>
    </source>
</evidence>
<dbReference type="PANTHER" id="PTHR11532:SF73">
    <property type="entry name" value="CARBOXYPEPTIDASE D"/>
    <property type="match status" value="1"/>
</dbReference>
<comment type="similarity">
    <text evidence="1 2">Belongs to the peptidase M14 family.</text>
</comment>
<sequence>MIKGVFTTLTRLYSIGKIHEPGEPEFKYIANIHGNEVVGKELMLPLIQKLLENYEKDYKIKNLIDCEPLQGRENANQQDLNRNFPDQFKPLVKVHYQPETKAVLHWTQSYPFVLSASLHGGSLVAD</sequence>
<dbReference type="GO" id="GO:0006518">
    <property type="term" value="P:peptide metabolic process"/>
    <property type="evidence" value="ECO:0007669"/>
    <property type="project" value="TreeGrafter"/>
</dbReference>
<dbReference type="PANTHER" id="PTHR11532">
    <property type="entry name" value="PROTEASE M14 CARBOXYPEPTIDASE"/>
    <property type="match status" value="1"/>
</dbReference>
<evidence type="ECO:0000313" key="4">
    <source>
        <dbReference type="EnsemblMetazoa" id="tetur16g00840.1"/>
    </source>
</evidence>
<evidence type="ECO:0000256" key="2">
    <source>
        <dbReference type="PROSITE-ProRule" id="PRU01379"/>
    </source>
</evidence>
<dbReference type="Pfam" id="PF00246">
    <property type="entry name" value="Peptidase_M14"/>
    <property type="match status" value="2"/>
</dbReference>
<dbReference type="EnsemblMetazoa" id="tetur16g00840.1">
    <property type="protein sequence ID" value="tetur16g00840.1"/>
    <property type="gene ID" value="tetur16g00840"/>
</dbReference>
<dbReference type="STRING" id="32264.T1KNF9"/>
<dbReference type="eggNOG" id="KOG2649">
    <property type="taxonomic scope" value="Eukaryota"/>
</dbReference>
<dbReference type="GO" id="GO:0005615">
    <property type="term" value="C:extracellular space"/>
    <property type="evidence" value="ECO:0007669"/>
    <property type="project" value="TreeGrafter"/>
</dbReference>
<accession>T1KNF9</accession>
<dbReference type="GO" id="GO:0004181">
    <property type="term" value="F:metallocarboxypeptidase activity"/>
    <property type="evidence" value="ECO:0007669"/>
    <property type="project" value="InterPro"/>
</dbReference>
<dbReference type="InterPro" id="IPR000834">
    <property type="entry name" value="Peptidase_M14"/>
</dbReference>
<evidence type="ECO:0000256" key="1">
    <source>
        <dbReference type="ARBA" id="ARBA00005988"/>
    </source>
</evidence>
<name>T1KNF9_TETUR</name>
<dbReference type="PRINTS" id="PR00765">
    <property type="entry name" value="CRBOXYPTASEA"/>
</dbReference>
<dbReference type="Proteomes" id="UP000015104">
    <property type="component" value="Unassembled WGS sequence"/>
</dbReference>
<dbReference type="HOGENOM" id="CLU_1984397_0_0_1"/>
<protein>
    <recommendedName>
        <fullName evidence="3">Peptidase M14 domain-containing protein</fullName>
    </recommendedName>
</protein>
<reference evidence="5" key="1">
    <citation type="submission" date="2011-08" db="EMBL/GenBank/DDBJ databases">
        <authorList>
            <person name="Rombauts S."/>
        </authorList>
    </citation>
    <scope>NUCLEOTIDE SEQUENCE</scope>
    <source>
        <strain evidence="5">London</strain>
    </source>
</reference>
<comment type="caution">
    <text evidence="2">Lacks conserved residue(s) required for the propagation of feature annotation.</text>
</comment>
<dbReference type="PROSITE" id="PS00132">
    <property type="entry name" value="CARBOXYPEPT_ZN_1"/>
    <property type="match status" value="1"/>
</dbReference>
<keyword evidence="5" id="KW-1185">Reference proteome</keyword>
<dbReference type="AlphaFoldDB" id="T1KNF9"/>
<proteinExistence type="inferred from homology"/>
<dbReference type="InterPro" id="IPR057246">
    <property type="entry name" value="CARBOXYPEPT_ZN_1"/>
</dbReference>
<dbReference type="GO" id="GO:0016485">
    <property type="term" value="P:protein processing"/>
    <property type="evidence" value="ECO:0007669"/>
    <property type="project" value="TreeGrafter"/>
</dbReference>